<dbReference type="GO" id="GO:0010045">
    <property type="term" value="P:response to nickel cation"/>
    <property type="evidence" value="ECO:0007669"/>
    <property type="project" value="InterPro"/>
</dbReference>
<keyword evidence="6 7" id="KW-0804">Transcription</keyword>
<accession>A0A1D7TJI5</accession>
<dbReference type="InterPro" id="IPR010985">
    <property type="entry name" value="Ribbon_hlx_hlx"/>
</dbReference>
<evidence type="ECO:0000259" key="8">
    <source>
        <dbReference type="Pfam" id="PF01402"/>
    </source>
</evidence>
<dbReference type="SUPFAM" id="SSF47598">
    <property type="entry name" value="Ribbon-helix-helix"/>
    <property type="match status" value="1"/>
</dbReference>
<feature type="binding site" evidence="7">
    <location>
        <position position="98"/>
    </location>
    <ligand>
        <name>Ni(2+)</name>
        <dbReference type="ChEBI" id="CHEBI:49786"/>
    </ligand>
</feature>
<dbReference type="InterPro" id="IPR045865">
    <property type="entry name" value="ACT-like_dom_sf"/>
</dbReference>
<dbReference type="InterPro" id="IPR022988">
    <property type="entry name" value="Ni_resp_reg_NikR"/>
</dbReference>
<evidence type="ECO:0000256" key="3">
    <source>
        <dbReference type="ARBA" id="ARBA00022723"/>
    </source>
</evidence>
<comment type="cofactor">
    <cofactor evidence="7">
        <name>Ni(2+)</name>
        <dbReference type="ChEBI" id="CHEBI:49786"/>
    </cofactor>
    <text evidence="7">Binds 1 nickel ion per subunit.</text>
</comment>
<dbReference type="GO" id="GO:0003677">
    <property type="term" value="F:DNA binding"/>
    <property type="evidence" value="ECO:0007669"/>
    <property type="project" value="UniProtKB-KW"/>
</dbReference>
<dbReference type="GO" id="GO:0016151">
    <property type="term" value="F:nickel cation binding"/>
    <property type="evidence" value="ECO:0007669"/>
    <property type="project" value="UniProtKB-UniRule"/>
</dbReference>
<dbReference type="PATRIC" id="fig|1193502.14.peg.1426"/>
<feature type="domain" description="Transcription factor NikR nickel binding C-terminal" evidence="9">
    <location>
        <begin position="56"/>
        <end position="130"/>
    </location>
</feature>
<dbReference type="NCBIfam" id="NF003381">
    <property type="entry name" value="PRK04460.1"/>
    <property type="match status" value="1"/>
</dbReference>
<reference evidence="11" key="1">
    <citation type="submission" date="2016-08" db="EMBL/GenBank/DDBJ databases">
        <title>Complete genome sequence of the organohalide-respiring Epsilonproteobacterium Sulfurospirillum halorespirans.</title>
        <authorList>
            <person name="Goris T."/>
            <person name="Zimmermann J."/>
            <person name="Schenz B."/>
            <person name="Lemos M."/>
            <person name="Hackermueller J."/>
            <person name="Diekert G."/>
        </authorList>
    </citation>
    <scope>NUCLEOTIDE SEQUENCE [LARGE SCALE GENOMIC DNA]</scope>
    <source>
        <strain>DSM 13726</strain>
        <strain evidence="11">PCE-M2</strain>
    </source>
</reference>
<feature type="binding site" evidence="7">
    <location>
        <position position="90"/>
    </location>
    <ligand>
        <name>Ni(2+)</name>
        <dbReference type="ChEBI" id="CHEBI:49786"/>
    </ligand>
</feature>
<dbReference type="EMBL" id="CP017111">
    <property type="protein sequence ID" value="AOO65182.1"/>
    <property type="molecule type" value="Genomic_DNA"/>
</dbReference>
<dbReference type="AlphaFoldDB" id="A0A1D7TJI5"/>
<dbReference type="RefSeq" id="WP_025344565.1">
    <property type="nucleotide sequence ID" value="NZ_CP017111.1"/>
</dbReference>
<keyword evidence="5 7" id="KW-0238">DNA-binding</keyword>
<dbReference type="InterPro" id="IPR002145">
    <property type="entry name" value="CopG"/>
</dbReference>
<dbReference type="NCBIfam" id="NF002169">
    <property type="entry name" value="PRK01002.1"/>
    <property type="match status" value="1"/>
</dbReference>
<evidence type="ECO:0000256" key="2">
    <source>
        <dbReference type="ARBA" id="ARBA00022596"/>
    </source>
</evidence>
<dbReference type="InterPro" id="IPR027271">
    <property type="entry name" value="Acetolactate_synth/TF_NikR_C"/>
</dbReference>
<name>A0A1D7TJI5_9BACT</name>
<keyword evidence="11" id="KW-1185">Reference proteome</keyword>
<evidence type="ECO:0000313" key="10">
    <source>
        <dbReference type="EMBL" id="AOO65182.1"/>
    </source>
</evidence>
<comment type="function">
    <text evidence="7">Transcriptional regulator.</text>
</comment>
<dbReference type="PANTHER" id="PTHR34719">
    <property type="entry name" value="NICKEL-RESPONSIVE REGULATOR"/>
    <property type="match status" value="1"/>
</dbReference>
<dbReference type="GO" id="GO:0003700">
    <property type="term" value="F:DNA-binding transcription factor activity"/>
    <property type="evidence" value="ECO:0007669"/>
    <property type="project" value="UniProtKB-UniRule"/>
</dbReference>
<keyword evidence="2 7" id="KW-0533">Nickel</keyword>
<evidence type="ECO:0000259" key="9">
    <source>
        <dbReference type="Pfam" id="PF08753"/>
    </source>
</evidence>
<protein>
    <recommendedName>
        <fullName evidence="7">Putative nickel-responsive regulator</fullName>
    </recommendedName>
</protein>
<dbReference type="InterPro" id="IPR050192">
    <property type="entry name" value="CopG/NikR_regulator"/>
</dbReference>
<dbReference type="STRING" id="1193502.SHALO_1406"/>
<proteinExistence type="inferred from homology"/>
<evidence type="ECO:0000256" key="4">
    <source>
        <dbReference type="ARBA" id="ARBA00023015"/>
    </source>
</evidence>
<dbReference type="InterPro" id="IPR013321">
    <property type="entry name" value="Arc_rbn_hlx_hlx"/>
</dbReference>
<dbReference type="NCBIfam" id="NF001884">
    <property type="entry name" value="PRK00630.1"/>
    <property type="match status" value="1"/>
</dbReference>
<evidence type="ECO:0000256" key="5">
    <source>
        <dbReference type="ARBA" id="ARBA00023125"/>
    </source>
</evidence>
<sequence length="137" mass="15549">MDKIIRFSVSLPEKLLEELDKKVDAQGYASRSEFTRDLIREKIVKDDWQDDNSDVIGVLTMIYTHHQNELVQKILEIQHDAKVNIMCNTHVHVSHENCLETVMVTGKVSEVKDFAQKIAGLKGVKFSKLVEASIPAS</sequence>
<dbReference type="Proteomes" id="UP000094609">
    <property type="component" value="Chromosome"/>
</dbReference>
<dbReference type="Pfam" id="PF01402">
    <property type="entry name" value="RHH_1"/>
    <property type="match status" value="1"/>
</dbReference>
<feature type="domain" description="Ribbon-helix-helix protein CopG" evidence="8">
    <location>
        <begin position="6"/>
        <end position="44"/>
    </location>
</feature>
<dbReference type="Gene3D" id="3.30.70.1150">
    <property type="entry name" value="ACT-like. Chain A, domain 2"/>
    <property type="match status" value="1"/>
</dbReference>
<evidence type="ECO:0000313" key="11">
    <source>
        <dbReference type="Proteomes" id="UP000094609"/>
    </source>
</evidence>
<dbReference type="Pfam" id="PF08753">
    <property type="entry name" value="NikR_C"/>
    <property type="match status" value="1"/>
</dbReference>
<keyword evidence="4 7" id="KW-0805">Transcription regulation</keyword>
<comment type="similarity">
    <text evidence="1 7">Belongs to the transcriptional regulatory CopG/NikR family.</text>
</comment>
<evidence type="ECO:0000256" key="1">
    <source>
        <dbReference type="ARBA" id="ARBA00008478"/>
    </source>
</evidence>
<feature type="binding site" evidence="7">
    <location>
        <position position="92"/>
    </location>
    <ligand>
        <name>Ni(2+)</name>
        <dbReference type="ChEBI" id="CHEBI:49786"/>
    </ligand>
</feature>
<feature type="binding site" evidence="7">
    <location>
        <position position="79"/>
    </location>
    <ligand>
        <name>Ni(2+)</name>
        <dbReference type="ChEBI" id="CHEBI:49786"/>
    </ligand>
</feature>
<dbReference type="CDD" id="cd22231">
    <property type="entry name" value="RHH_NikR_HicB-like"/>
    <property type="match status" value="1"/>
</dbReference>
<keyword evidence="3 7" id="KW-0479">Metal-binding</keyword>
<dbReference type="HAMAP" id="MF_00476">
    <property type="entry name" value="NikR"/>
    <property type="match status" value="1"/>
</dbReference>
<dbReference type="NCBIfam" id="NF002815">
    <property type="entry name" value="PRK02967.1"/>
    <property type="match status" value="1"/>
</dbReference>
<evidence type="ECO:0000256" key="6">
    <source>
        <dbReference type="ARBA" id="ARBA00023163"/>
    </source>
</evidence>
<gene>
    <name evidence="10" type="ORF">SHALO_1406</name>
</gene>
<dbReference type="Gene3D" id="1.10.1220.10">
    <property type="entry name" value="Met repressor-like"/>
    <property type="match status" value="1"/>
</dbReference>
<dbReference type="InterPro" id="IPR014864">
    <property type="entry name" value="TF_NikR_Ni-bd_C"/>
</dbReference>
<dbReference type="PANTHER" id="PTHR34719:SF2">
    <property type="entry name" value="NICKEL-RESPONSIVE REGULATOR"/>
    <property type="match status" value="1"/>
</dbReference>
<dbReference type="KEGG" id="shal:SHALO_1406"/>
<dbReference type="SUPFAM" id="SSF55021">
    <property type="entry name" value="ACT-like"/>
    <property type="match status" value="1"/>
</dbReference>
<evidence type="ECO:0000256" key="7">
    <source>
        <dbReference type="HAMAP-Rule" id="MF_00476"/>
    </source>
</evidence>
<organism evidence="10 11">
    <name type="scientific">Sulfurospirillum halorespirans DSM 13726</name>
    <dbReference type="NCBI Taxonomy" id="1193502"/>
    <lineage>
        <taxon>Bacteria</taxon>
        <taxon>Pseudomonadati</taxon>
        <taxon>Campylobacterota</taxon>
        <taxon>Epsilonproteobacteria</taxon>
        <taxon>Campylobacterales</taxon>
        <taxon>Sulfurospirillaceae</taxon>
        <taxon>Sulfurospirillum</taxon>
    </lineage>
</organism>